<dbReference type="Pfam" id="PF00105">
    <property type="entry name" value="zf-C4"/>
    <property type="match status" value="1"/>
</dbReference>
<dbReference type="InterPro" id="IPR050274">
    <property type="entry name" value="Nuclear_hormone_rcpt_NR2"/>
</dbReference>
<evidence type="ECO:0000256" key="4">
    <source>
        <dbReference type="ARBA" id="ARBA00022833"/>
    </source>
</evidence>
<evidence type="ECO:0000256" key="1">
    <source>
        <dbReference type="ARBA" id="ARBA00005993"/>
    </source>
</evidence>
<keyword evidence="8 10" id="KW-0675">Receptor</keyword>
<evidence type="ECO:0000256" key="2">
    <source>
        <dbReference type="ARBA" id="ARBA00022723"/>
    </source>
</evidence>
<dbReference type="SMART" id="SM00399">
    <property type="entry name" value="ZnF_C4"/>
    <property type="match status" value="1"/>
</dbReference>
<keyword evidence="14" id="KW-1185">Reference proteome</keyword>
<feature type="domain" description="Nuclear receptor" evidence="11">
    <location>
        <begin position="34"/>
        <end position="108"/>
    </location>
</feature>
<comment type="caution">
    <text evidence="13">The sequence shown here is derived from an EMBL/GenBank/DDBJ whole genome shotgun (WGS) entry which is preliminary data.</text>
</comment>
<comment type="subcellular location">
    <subcellularLocation>
        <location evidence="10">Nucleus</location>
    </subcellularLocation>
</comment>
<evidence type="ECO:0000256" key="10">
    <source>
        <dbReference type="RuleBase" id="RU004334"/>
    </source>
</evidence>
<evidence type="ECO:0000256" key="5">
    <source>
        <dbReference type="ARBA" id="ARBA00023015"/>
    </source>
</evidence>
<evidence type="ECO:0000256" key="3">
    <source>
        <dbReference type="ARBA" id="ARBA00022771"/>
    </source>
</evidence>
<evidence type="ECO:0000259" key="12">
    <source>
        <dbReference type="PROSITE" id="PS51843"/>
    </source>
</evidence>
<evidence type="ECO:0008006" key="15">
    <source>
        <dbReference type="Google" id="ProtNLM"/>
    </source>
</evidence>
<dbReference type="GO" id="GO:0008270">
    <property type="term" value="F:zinc ion binding"/>
    <property type="evidence" value="ECO:0007669"/>
    <property type="project" value="UniProtKB-KW"/>
</dbReference>
<evidence type="ECO:0000256" key="9">
    <source>
        <dbReference type="ARBA" id="ARBA00023242"/>
    </source>
</evidence>
<keyword evidence="2 10" id="KW-0479">Metal-binding</keyword>
<gene>
    <name evidence="13" type="ORF">QR680_017876</name>
</gene>
<evidence type="ECO:0000256" key="7">
    <source>
        <dbReference type="ARBA" id="ARBA00023163"/>
    </source>
</evidence>
<dbReference type="SUPFAM" id="SSF48508">
    <property type="entry name" value="Nuclear receptor ligand-binding domain"/>
    <property type="match status" value="1"/>
</dbReference>
<dbReference type="GO" id="GO:0005634">
    <property type="term" value="C:nucleus"/>
    <property type="evidence" value="ECO:0007669"/>
    <property type="project" value="UniProtKB-SubCell"/>
</dbReference>
<dbReference type="AlphaFoldDB" id="A0AA39LQ65"/>
<keyword evidence="7 10" id="KW-0804">Transcription</keyword>
<evidence type="ECO:0000313" key="14">
    <source>
        <dbReference type="Proteomes" id="UP001175271"/>
    </source>
</evidence>
<accession>A0AA39LQ65</accession>
<dbReference type="PROSITE" id="PS51843">
    <property type="entry name" value="NR_LBD"/>
    <property type="match status" value="1"/>
</dbReference>
<dbReference type="EMBL" id="JAUCMV010000004">
    <property type="protein sequence ID" value="KAK0405244.1"/>
    <property type="molecule type" value="Genomic_DNA"/>
</dbReference>
<keyword evidence="5 10" id="KW-0805">Transcription regulation</keyword>
<organism evidence="13 14">
    <name type="scientific">Steinernema hermaphroditum</name>
    <dbReference type="NCBI Taxonomy" id="289476"/>
    <lineage>
        <taxon>Eukaryota</taxon>
        <taxon>Metazoa</taxon>
        <taxon>Ecdysozoa</taxon>
        <taxon>Nematoda</taxon>
        <taxon>Chromadorea</taxon>
        <taxon>Rhabditida</taxon>
        <taxon>Tylenchina</taxon>
        <taxon>Panagrolaimomorpha</taxon>
        <taxon>Strongyloidoidea</taxon>
        <taxon>Steinernematidae</taxon>
        <taxon>Steinernema</taxon>
    </lineage>
</organism>
<dbReference type="InterPro" id="IPR000536">
    <property type="entry name" value="Nucl_hrmn_rcpt_lig-bd"/>
</dbReference>
<keyword evidence="4 10" id="KW-0862">Zinc</keyword>
<dbReference type="PRINTS" id="PR00047">
    <property type="entry name" value="STROIDFINGER"/>
</dbReference>
<dbReference type="InterPro" id="IPR035500">
    <property type="entry name" value="NHR-like_dom_sf"/>
</dbReference>
<dbReference type="Gene3D" id="3.30.50.10">
    <property type="entry name" value="Erythroid Transcription Factor GATA-1, subunit A"/>
    <property type="match status" value="1"/>
</dbReference>
<dbReference type="PANTHER" id="PTHR24083">
    <property type="entry name" value="NUCLEAR HORMONE RECEPTOR"/>
    <property type="match status" value="1"/>
</dbReference>
<dbReference type="PROSITE" id="PS51030">
    <property type="entry name" value="NUCLEAR_REC_DBD_2"/>
    <property type="match status" value="1"/>
</dbReference>
<dbReference type="InterPro" id="IPR013088">
    <property type="entry name" value="Znf_NHR/GATA"/>
</dbReference>
<dbReference type="PROSITE" id="PS00031">
    <property type="entry name" value="NUCLEAR_REC_DBD_1"/>
    <property type="match status" value="1"/>
</dbReference>
<dbReference type="SMART" id="SM00430">
    <property type="entry name" value="HOLI"/>
    <property type="match status" value="1"/>
</dbReference>
<dbReference type="GO" id="GO:0043565">
    <property type="term" value="F:sequence-specific DNA binding"/>
    <property type="evidence" value="ECO:0007669"/>
    <property type="project" value="InterPro"/>
</dbReference>
<sequence>MSLPPDKLRLSDMRGRRRCESKYTACSLQLRGPPKRCLVCDHPAGCYHYGIPSCNGCKTFFRRAVLAKSVQPCLLNGDCQTKHGYPFCRPCRFKKCIKLGMQPEGVGKMTERQLKIELVTKVSFRNEIVDIDLNGLLFVEKKLEHLRYSTYFPYSRTKSIEDHLLEPCAFNIAEKFKIVPKWKKPPPYLYFDEQLAADGFKHWAHMDAILSIEFYKAMSIFGDLSFSDRLALVKGTTVQLCIFHPSYDAYFRNCSESIVHPDGSHPFAHKFFLSDRTSQIVRKGVLRGCVQNKVTREKVVLLKMIIALNSAARNLSPESRLIIEKERIKYVKALMKLVQIESASTSWVSNYQRLYDLVGQNLAVANKMNDLFFCYYVPFADAGTSPVNKFWTQMFF</sequence>
<dbReference type="Gene3D" id="1.10.565.10">
    <property type="entry name" value="Retinoid X Receptor"/>
    <property type="match status" value="1"/>
</dbReference>
<keyword evidence="9 10" id="KW-0539">Nucleus</keyword>
<dbReference type="GO" id="GO:0003700">
    <property type="term" value="F:DNA-binding transcription factor activity"/>
    <property type="evidence" value="ECO:0007669"/>
    <property type="project" value="InterPro"/>
</dbReference>
<dbReference type="SUPFAM" id="SSF57716">
    <property type="entry name" value="Glucocorticoid receptor-like (DNA-binding domain)"/>
    <property type="match status" value="1"/>
</dbReference>
<proteinExistence type="inferred from homology"/>
<comment type="similarity">
    <text evidence="1 10">Belongs to the nuclear hormone receptor family.</text>
</comment>
<dbReference type="Proteomes" id="UP001175271">
    <property type="component" value="Unassembled WGS sequence"/>
</dbReference>
<evidence type="ECO:0000313" key="13">
    <source>
        <dbReference type="EMBL" id="KAK0405244.1"/>
    </source>
</evidence>
<dbReference type="Pfam" id="PF00104">
    <property type="entry name" value="Hormone_recep"/>
    <property type="match status" value="1"/>
</dbReference>
<feature type="domain" description="NR LBD" evidence="12">
    <location>
        <begin position="160"/>
        <end position="396"/>
    </location>
</feature>
<reference evidence="13" key="1">
    <citation type="submission" date="2023-06" db="EMBL/GenBank/DDBJ databases">
        <title>Genomic analysis of the entomopathogenic nematode Steinernema hermaphroditum.</title>
        <authorList>
            <person name="Schwarz E.M."/>
            <person name="Heppert J.K."/>
            <person name="Baniya A."/>
            <person name="Schwartz H.T."/>
            <person name="Tan C.-H."/>
            <person name="Antoshechkin I."/>
            <person name="Sternberg P.W."/>
            <person name="Goodrich-Blair H."/>
            <person name="Dillman A.R."/>
        </authorList>
    </citation>
    <scope>NUCLEOTIDE SEQUENCE</scope>
    <source>
        <strain evidence="13">PS9179</strain>
        <tissue evidence="13">Whole animal</tissue>
    </source>
</reference>
<protein>
    <recommendedName>
        <fullName evidence="15">Nuclear receptor domain-containing protein</fullName>
    </recommendedName>
</protein>
<evidence type="ECO:0000256" key="6">
    <source>
        <dbReference type="ARBA" id="ARBA00023125"/>
    </source>
</evidence>
<name>A0AA39LQ65_9BILA</name>
<evidence type="ECO:0000259" key="11">
    <source>
        <dbReference type="PROSITE" id="PS51030"/>
    </source>
</evidence>
<keyword evidence="6 10" id="KW-0238">DNA-binding</keyword>
<keyword evidence="3 10" id="KW-0863">Zinc-finger</keyword>
<dbReference type="InterPro" id="IPR001628">
    <property type="entry name" value="Znf_hrmn_rcpt"/>
</dbReference>
<evidence type="ECO:0000256" key="8">
    <source>
        <dbReference type="ARBA" id="ARBA00023170"/>
    </source>
</evidence>